<protein>
    <submittedName>
        <fullName evidence="2">NIPSNAP family containing protein</fullName>
    </submittedName>
</protein>
<sequence>MTHEINYTMKKILALLSLVLLSHLAVSQEYYEIRTYQMKFRGNLGVVERYISNALIPALNKYGVSKVGVFKDLGKPEPAILVVTIPFPSLESYAGYKSALEKDEAYLLASKAYFDMVGLDKPLFEKISTYLAKGFKGHPSLTLPTKNEGRIYEWRTYESYNEDALRRKIAMFDDSELQVFENVGLHRVFFGEVLAGENTPCLSYMISFENMAERDKNWAKFSADPEWKRISNDLKYANSHSRTVRRFLEPTAYSQW</sequence>
<gene>
    <name evidence="2" type="ORF">EWU23_05975</name>
</gene>
<comment type="caution">
    <text evidence="2">The sequence shown here is derived from an EMBL/GenBank/DDBJ whole genome shotgun (WGS) entry which is preliminary data.</text>
</comment>
<dbReference type="SUPFAM" id="SSF54909">
    <property type="entry name" value="Dimeric alpha+beta barrel"/>
    <property type="match status" value="2"/>
</dbReference>
<dbReference type="Pfam" id="PF07978">
    <property type="entry name" value="NIPSNAP"/>
    <property type="match status" value="1"/>
</dbReference>
<proteinExistence type="predicted"/>
<dbReference type="Gene3D" id="3.30.70.100">
    <property type="match status" value="2"/>
</dbReference>
<dbReference type="InterPro" id="IPR012577">
    <property type="entry name" value="NIPSNAP"/>
</dbReference>
<evidence type="ECO:0000313" key="2">
    <source>
        <dbReference type="EMBL" id="NGZ44018.1"/>
    </source>
</evidence>
<feature type="domain" description="NIPSNAP" evidence="1">
    <location>
        <begin position="152"/>
        <end position="255"/>
    </location>
</feature>
<dbReference type="InterPro" id="IPR011008">
    <property type="entry name" value="Dimeric_a/b-barrel"/>
</dbReference>
<name>A0ABX0EV84_9BACT</name>
<keyword evidence="3" id="KW-1185">Reference proteome</keyword>
<accession>A0ABX0EV84</accession>
<evidence type="ECO:0000259" key="1">
    <source>
        <dbReference type="Pfam" id="PF07978"/>
    </source>
</evidence>
<reference evidence="2 3" key="1">
    <citation type="submission" date="2019-02" db="EMBL/GenBank/DDBJ databases">
        <title>Genome of a new Bacteroidetes strain.</title>
        <authorList>
            <person name="Pitt A."/>
        </authorList>
    </citation>
    <scope>NUCLEOTIDE SEQUENCE [LARGE SCALE GENOMIC DNA]</scope>
    <source>
        <strain evidence="2 3">50C-KIRBA</strain>
    </source>
</reference>
<evidence type="ECO:0000313" key="3">
    <source>
        <dbReference type="Proteomes" id="UP001318301"/>
    </source>
</evidence>
<organism evidence="2 3">
    <name type="scientific">Aquirufa beregesia</name>
    <dbReference type="NCBI Taxonomy" id="2516556"/>
    <lineage>
        <taxon>Bacteria</taxon>
        <taxon>Pseudomonadati</taxon>
        <taxon>Bacteroidota</taxon>
        <taxon>Cytophagia</taxon>
        <taxon>Cytophagales</taxon>
        <taxon>Flectobacillaceae</taxon>
        <taxon>Aquirufa</taxon>
    </lineage>
</organism>
<dbReference type="Proteomes" id="UP001318301">
    <property type="component" value="Unassembled WGS sequence"/>
</dbReference>
<dbReference type="EMBL" id="SEWW01000003">
    <property type="protein sequence ID" value="NGZ44018.1"/>
    <property type="molecule type" value="Genomic_DNA"/>
</dbReference>